<dbReference type="AlphaFoldDB" id="A0A820PU63"/>
<dbReference type="Proteomes" id="UP000663866">
    <property type="component" value="Unassembled WGS sequence"/>
</dbReference>
<keyword evidence="4" id="KW-1185">Reference proteome</keyword>
<keyword evidence="1" id="KW-0472">Membrane</keyword>
<evidence type="ECO:0000313" key="4">
    <source>
        <dbReference type="Proteomes" id="UP000663866"/>
    </source>
</evidence>
<feature type="transmembrane region" description="Helical" evidence="1">
    <location>
        <begin position="29"/>
        <end position="47"/>
    </location>
</feature>
<protein>
    <submittedName>
        <fullName evidence="3">Uncharacterized protein</fullName>
    </submittedName>
</protein>
<dbReference type="EMBL" id="CAJNRF010008740">
    <property type="protein sequence ID" value="CAF2104395.1"/>
    <property type="molecule type" value="Genomic_DNA"/>
</dbReference>
<evidence type="ECO:0000313" key="3">
    <source>
        <dbReference type="EMBL" id="CAF4413819.1"/>
    </source>
</evidence>
<sequence>MDFPTAIILYIILLVVLLTATWRMGIRLFSALTISALLAAVFLMILVPPSELDKYTNELIDGHPRKRCNDTAVMLFGIIYLATLLLVLWYVLECAYMDRNPYAFDDYFC</sequence>
<evidence type="ECO:0000256" key="1">
    <source>
        <dbReference type="SAM" id="Phobius"/>
    </source>
</evidence>
<name>A0A820PU63_9BILA</name>
<comment type="caution">
    <text evidence="3">The sequence shown here is derived from an EMBL/GenBank/DDBJ whole genome shotgun (WGS) entry which is preliminary data.</text>
</comment>
<gene>
    <name evidence="3" type="ORF">OVN521_LOCUS35647</name>
    <name evidence="2" type="ORF">WKI299_LOCUS20939</name>
</gene>
<reference evidence="3" key="1">
    <citation type="submission" date="2021-02" db="EMBL/GenBank/DDBJ databases">
        <authorList>
            <person name="Nowell W R."/>
        </authorList>
    </citation>
    <scope>NUCLEOTIDE SEQUENCE</scope>
</reference>
<dbReference type="Proteomes" id="UP000663856">
    <property type="component" value="Unassembled WGS sequence"/>
</dbReference>
<proteinExistence type="predicted"/>
<accession>A0A820PU63</accession>
<evidence type="ECO:0000313" key="2">
    <source>
        <dbReference type="EMBL" id="CAF2104395.1"/>
    </source>
</evidence>
<feature type="transmembrane region" description="Helical" evidence="1">
    <location>
        <begin position="6"/>
        <end position="22"/>
    </location>
</feature>
<feature type="transmembrane region" description="Helical" evidence="1">
    <location>
        <begin position="72"/>
        <end position="92"/>
    </location>
</feature>
<dbReference type="EMBL" id="CAJOBG010041890">
    <property type="protein sequence ID" value="CAF4413819.1"/>
    <property type="molecule type" value="Genomic_DNA"/>
</dbReference>
<organism evidence="3 4">
    <name type="scientific">Rotaria magnacalcarata</name>
    <dbReference type="NCBI Taxonomy" id="392030"/>
    <lineage>
        <taxon>Eukaryota</taxon>
        <taxon>Metazoa</taxon>
        <taxon>Spiralia</taxon>
        <taxon>Gnathifera</taxon>
        <taxon>Rotifera</taxon>
        <taxon>Eurotatoria</taxon>
        <taxon>Bdelloidea</taxon>
        <taxon>Philodinida</taxon>
        <taxon>Philodinidae</taxon>
        <taxon>Rotaria</taxon>
    </lineage>
</organism>
<keyword evidence="1" id="KW-0812">Transmembrane</keyword>
<keyword evidence="1" id="KW-1133">Transmembrane helix</keyword>